<gene>
    <name evidence="2" type="ORF">HZZ10_09740</name>
</gene>
<sequence>MSTTQGTNPDRTLPTPSDRWTVSVVALPESLESQGAEPFLGACDVQHAVETATWGHGDLYLPPEMRLAIMRDASTTERLALVATRADIEGEPTREDVVGAAFLAMELTGNTHLATFDVNVRPDALRSGVGTALADAVEAIAAERGRTTLVLDVGHAGEPPADAEDVVTPPTGAGRIAGDAPGVAFARGRGYVLEQGERYSVLHFPLADDGVVDRFLAESLAAAGPDYEAVTWYDRCPDELVGQYAALSTLMSTAVPVAGLDLVEHVVTVEEVRQTEQTARDSGNDVMTTAVRHRPSGELVGYSEIQMPSSYGFLAFQDDTLVAPAHRGHRLGMLLKAQNLVALRTLRPELERLHTWNAEENRHMLSINEALGFAPTGVVALWQKRVA</sequence>
<dbReference type="EMBL" id="JACBYE010000020">
    <property type="protein sequence ID" value="NYS93801.1"/>
    <property type="molecule type" value="Genomic_DNA"/>
</dbReference>
<dbReference type="GO" id="GO:0016747">
    <property type="term" value="F:acyltransferase activity, transferring groups other than amino-acyl groups"/>
    <property type="evidence" value="ECO:0007669"/>
    <property type="project" value="InterPro"/>
</dbReference>
<dbReference type="SUPFAM" id="SSF55729">
    <property type="entry name" value="Acyl-CoA N-acyltransferases (Nat)"/>
    <property type="match status" value="2"/>
</dbReference>
<protein>
    <submittedName>
        <fullName evidence="2">GNAT family N-acetyltransferase</fullName>
    </submittedName>
</protein>
<dbReference type="InterPro" id="IPR000182">
    <property type="entry name" value="GNAT_dom"/>
</dbReference>
<keyword evidence="3" id="KW-1185">Reference proteome</keyword>
<evidence type="ECO:0000313" key="3">
    <source>
        <dbReference type="Proteomes" id="UP000561011"/>
    </source>
</evidence>
<dbReference type="PROSITE" id="PS51186">
    <property type="entry name" value="GNAT"/>
    <property type="match status" value="1"/>
</dbReference>
<feature type="domain" description="N-acetyltransferase" evidence="1">
    <location>
        <begin position="49"/>
        <end position="211"/>
    </location>
</feature>
<reference evidence="2 3" key="1">
    <citation type="submission" date="2020-07" db="EMBL/GenBank/DDBJ databases">
        <title>MOT database genomes.</title>
        <authorList>
            <person name="Joseph S."/>
            <person name="Aduse-Opoku J."/>
            <person name="Hashim A."/>
            <person name="Wade W."/>
            <person name="Curtis M."/>
        </authorList>
    </citation>
    <scope>NUCLEOTIDE SEQUENCE [LARGE SCALE GENOMIC DNA]</scope>
    <source>
        <strain evidence="2 3">DSM 100099</strain>
    </source>
</reference>
<dbReference type="AlphaFoldDB" id="A0A853ETH5"/>
<proteinExistence type="predicted"/>
<evidence type="ECO:0000313" key="2">
    <source>
        <dbReference type="EMBL" id="NYS93801.1"/>
    </source>
</evidence>
<accession>A0A853ETH5</accession>
<keyword evidence="2" id="KW-0808">Transferase</keyword>
<dbReference type="Gene3D" id="3.40.630.30">
    <property type="match status" value="1"/>
</dbReference>
<dbReference type="RefSeq" id="WP_179913355.1">
    <property type="nucleotide sequence ID" value="NZ_JACBYE010000020.1"/>
</dbReference>
<dbReference type="Proteomes" id="UP000561011">
    <property type="component" value="Unassembled WGS sequence"/>
</dbReference>
<organism evidence="2 3">
    <name type="scientific">Sanguibacter inulinus</name>
    <dbReference type="NCBI Taxonomy" id="60922"/>
    <lineage>
        <taxon>Bacteria</taxon>
        <taxon>Bacillati</taxon>
        <taxon>Actinomycetota</taxon>
        <taxon>Actinomycetes</taxon>
        <taxon>Micrococcales</taxon>
        <taxon>Sanguibacteraceae</taxon>
        <taxon>Sanguibacter</taxon>
    </lineage>
</organism>
<dbReference type="InterPro" id="IPR016181">
    <property type="entry name" value="Acyl_CoA_acyltransferase"/>
</dbReference>
<name>A0A853ETH5_9MICO</name>
<dbReference type="Pfam" id="PF00583">
    <property type="entry name" value="Acetyltransf_1"/>
    <property type="match status" value="1"/>
</dbReference>
<comment type="caution">
    <text evidence="2">The sequence shown here is derived from an EMBL/GenBank/DDBJ whole genome shotgun (WGS) entry which is preliminary data.</text>
</comment>
<dbReference type="CDD" id="cd04301">
    <property type="entry name" value="NAT_SF"/>
    <property type="match status" value="1"/>
</dbReference>
<evidence type="ECO:0000259" key="1">
    <source>
        <dbReference type="PROSITE" id="PS51186"/>
    </source>
</evidence>